<sequence length="353" mass="40902">MELNEYTVHKLTALCYRKAVATYLIQIDRSSDIPKIMSQFSDLDDFEGDRMPLAVVTNEFNLATYFFQDDYIGLKVFNYIEIESLPFYKGISQCISPLINANIGIPLIVLCRLISRYFKVMTESIEVHLFERKNLIRLEFNPSMPEQVNKHQIDGIIFSVYKIISTFSSLKPVGLTLAHRQSSQGFELYKQFLGVPAEMSKTVNSLTYRINRPDHIYYSSEHTKNTVGNTFFINPLHHMLDKNFTDTSYTQRCQHILITIMGLHEPTREQVAQVLNMSVSSLQRRLREEGTSFKALLLEVRKKLAYKYLIEQRLSATDTAFLLSYHSNSQFFGAFKSWFGMTPRAYKECYLSG</sequence>
<dbReference type="Proteomes" id="UP001414441">
    <property type="component" value="Unassembled WGS sequence"/>
</dbReference>
<dbReference type="SMART" id="SM00342">
    <property type="entry name" value="HTH_ARAC"/>
    <property type="match status" value="1"/>
</dbReference>
<dbReference type="PANTHER" id="PTHR47894">
    <property type="entry name" value="HTH-TYPE TRANSCRIPTIONAL REGULATOR GADX"/>
    <property type="match status" value="1"/>
</dbReference>
<feature type="domain" description="HTH araC/xylS-type" evidence="4">
    <location>
        <begin position="269"/>
        <end position="349"/>
    </location>
</feature>
<evidence type="ECO:0000256" key="3">
    <source>
        <dbReference type="ARBA" id="ARBA00023163"/>
    </source>
</evidence>
<accession>A0ABV0D9E8</accession>
<dbReference type="Gene3D" id="1.10.10.60">
    <property type="entry name" value="Homeodomain-like"/>
    <property type="match status" value="1"/>
</dbReference>
<dbReference type="SUPFAM" id="SSF46689">
    <property type="entry name" value="Homeodomain-like"/>
    <property type="match status" value="1"/>
</dbReference>
<keyword evidence="6" id="KW-1185">Reference proteome</keyword>
<dbReference type="EMBL" id="JBDLOB010000007">
    <property type="protein sequence ID" value="MEN8626493.1"/>
    <property type="molecule type" value="Genomic_DNA"/>
</dbReference>
<protein>
    <submittedName>
        <fullName evidence="5">Helix-turn-helix transcriptional regulator</fullName>
    </submittedName>
</protein>
<evidence type="ECO:0000313" key="5">
    <source>
        <dbReference type="EMBL" id="MEN8626493.1"/>
    </source>
</evidence>
<dbReference type="PANTHER" id="PTHR47894:SF4">
    <property type="entry name" value="HTH-TYPE TRANSCRIPTIONAL REGULATOR GADX"/>
    <property type="match status" value="1"/>
</dbReference>
<evidence type="ECO:0000256" key="2">
    <source>
        <dbReference type="ARBA" id="ARBA00023125"/>
    </source>
</evidence>
<name>A0ABV0D9E8_9GAMM</name>
<evidence type="ECO:0000259" key="4">
    <source>
        <dbReference type="PROSITE" id="PS01124"/>
    </source>
</evidence>
<dbReference type="InterPro" id="IPR009057">
    <property type="entry name" value="Homeodomain-like_sf"/>
</dbReference>
<organism evidence="5 6">
    <name type="scientific">Psychrobacter proteolyticus</name>
    <dbReference type="NCBI Taxonomy" id="147825"/>
    <lineage>
        <taxon>Bacteria</taxon>
        <taxon>Pseudomonadati</taxon>
        <taxon>Pseudomonadota</taxon>
        <taxon>Gammaproteobacteria</taxon>
        <taxon>Moraxellales</taxon>
        <taxon>Moraxellaceae</taxon>
        <taxon>Psychrobacter</taxon>
    </lineage>
</organism>
<keyword evidence="2" id="KW-0238">DNA-binding</keyword>
<dbReference type="RefSeq" id="WP_347163639.1">
    <property type="nucleotide sequence ID" value="NZ_JBDLOB010000007.1"/>
</dbReference>
<dbReference type="PROSITE" id="PS01124">
    <property type="entry name" value="HTH_ARAC_FAMILY_2"/>
    <property type="match status" value="1"/>
</dbReference>
<reference evidence="5 6" key="1">
    <citation type="submission" date="2024-05" db="EMBL/GenBank/DDBJ databases">
        <title>Genome sequencing of Marine Estuary Bacteria, Pseudoalteromonas distincta strain FA, Psychrobacter proteolyticus strain EA, and Shewanella baltica strain CA.</title>
        <authorList>
            <person name="Dieffenbach S.A."/>
            <person name="Maclea K.S."/>
        </authorList>
    </citation>
    <scope>NUCLEOTIDE SEQUENCE [LARGE SCALE GENOMIC DNA]</scope>
    <source>
        <strain evidence="5 6">EA</strain>
    </source>
</reference>
<gene>
    <name evidence="5" type="ORF">ABFV72_10775</name>
</gene>
<comment type="caution">
    <text evidence="5">The sequence shown here is derived from an EMBL/GenBank/DDBJ whole genome shotgun (WGS) entry which is preliminary data.</text>
</comment>
<evidence type="ECO:0000313" key="6">
    <source>
        <dbReference type="Proteomes" id="UP001414441"/>
    </source>
</evidence>
<evidence type="ECO:0000256" key="1">
    <source>
        <dbReference type="ARBA" id="ARBA00023015"/>
    </source>
</evidence>
<keyword evidence="3" id="KW-0804">Transcription</keyword>
<keyword evidence="1" id="KW-0805">Transcription regulation</keyword>
<dbReference type="InterPro" id="IPR018060">
    <property type="entry name" value="HTH_AraC"/>
</dbReference>
<proteinExistence type="predicted"/>
<dbReference type="Pfam" id="PF12833">
    <property type="entry name" value="HTH_18"/>
    <property type="match status" value="1"/>
</dbReference>